<dbReference type="RefSeq" id="WP_102112897.1">
    <property type="nucleotide sequence ID" value="NZ_BMGN01000005.1"/>
</dbReference>
<evidence type="ECO:0000313" key="2">
    <source>
        <dbReference type="Proteomes" id="UP000234752"/>
    </source>
</evidence>
<dbReference type="GO" id="GO:0004713">
    <property type="term" value="F:protein tyrosine kinase activity"/>
    <property type="evidence" value="ECO:0007669"/>
    <property type="project" value="TreeGrafter"/>
</dbReference>
<dbReference type="KEGG" id="ncb:C0V82_14365"/>
<dbReference type="GO" id="GO:0005886">
    <property type="term" value="C:plasma membrane"/>
    <property type="evidence" value="ECO:0007669"/>
    <property type="project" value="TreeGrafter"/>
</dbReference>
<dbReference type="InterPro" id="IPR050445">
    <property type="entry name" value="Bact_polysacc_biosynth/exp"/>
</dbReference>
<evidence type="ECO:0000313" key="1">
    <source>
        <dbReference type="EMBL" id="AUN31290.1"/>
    </source>
</evidence>
<gene>
    <name evidence="1" type="ORF">C0V82_14365</name>
</gene>
<sequence length="493" mass="54683">MYATALPHGVLITICKRWRLFMTVLLCTLLLGAGYLTFATKKYESVAELVVTFGRWSAPQVERGPATELTPSDRREIVLAHAAILHSHDLARATVEAFGIPAIYPDIAADPPARGTAMDAAVTRLLDDLAAEVGNQDNIITLSLRHPDKEMAPKLVRKLIDLYVGRQTQIYHNPHEGFLAGEVRQASDELTKAQATLESFKDQWRISSFDKEVEDLLAQRSELDTSLHAARAALAQAQERKRGLEKLMTKVPEKLPETASGEKYRALDEAQSRLLELRMKRSQMLATYNPDGPAMAALKAGIATAEKEVATRRADLEKRSTTAPNSVYQTLQTDYLRTSADVESNAQPVQVLTGQITALDERLAELRRNRGRFNDLVREYQIAEEAYRSLSMQHANARVKGNLNSERISPAAVLSEPTQPYRTVRPRGLATMIACLIGGAILATIAVLLREARDDRFTTAEQVVFLLDLPVLASFERQPHRPPLQLLAYGDSA</sequence>
<keyword evidence="2" id="KW-1185">Reference proteome</keyword>
<reference evidence="1 2" key="1">
    <citation type="submission" date="2017-12" db="EMBL/GenBank/DDBJ databases">
        <title>Genomes of bacteria within cyanobacterial aggregates.</title>
        <authorList>
            <person name="Cai H."/>
        </authorList>
    </citation>
    <scope>NUCLEOTIDE SEQUENCE [LARGE SCALE GENOMIC DNA]</scope>
    <source>
        <strain evidence="1 2">TH16</strain>
    </source>
</reference>
<dbReference type="PANTHER" id="PTHR32309">
    <property type="entry name" value="TYROSINE-PROTEIN KINASE"/>
    <property type="match status" value="1"/>
</dbReference>
<organism evidence="1 2">
    <name type="scientific">Niveispirillum cyanobacteriorum</name>
    <dbReference type="NCBI Taxonomy" id="1612173"/>
    <lineage>
        <taxon>Bacteria</taxon>
        <taxon>Pseudomonadati</taxon>
        <taxon>Pseudomonadota</taxon>
        <taxon>Alphaproteobacteria</taxon>
        <taxon>Rhodospirillales</taxon>
        <taxon>Azospirillaceae</taxon>
        <taxon>Niveispirillum</taxon>
    </lineage>
</organism>
<accession>A0A2K9NDR4</accession>
<dbReference type="Proteomes" id="UP000234752">
    <property type="component" value="Chromosome eg_1"/>
</dbReference>
<dbReference type="OrthoDB" id="7374718at2"/>
<protein>
    <submittedName>
        <fullName evidence="1">Uncharacterized protein</fullName>
    </submittedName>
</protein>
<dbReference type="EMBL" id="CP025611">
    <property type="protein sequence ID" value="AUN31290.1"/>
    <property type="molecule type" value="Genomic_DNA"/>
</dbReference>
<dbReference type="PANTHER" id="PTHR32309:SF13">
    <property type="entry name" value="FERRIC ENTEROBACTIN TRANSPORT PROTEIN FEPE"/>
    <property type="match status" value="1"/>
</dbReference>
<dbReference type="AlphaFoldDB" id="A0A2K9NDR4"/>
<proteinExistence type="predicted"/>
<name>A0A2K9NDR4_9PROT</name>